<feature type="compositionally biased region" description="Low complexity" evidence="1">
    <location>
        <begin position="123"/>
        <end position="142"/>
    </location>
</feature>
<dbReference type="GeneID" id="81396571"/>
<gene>
    <name evidence="2" type="ORF">NUU61_006875</name>
</gene>
<evidence type="ECO:0008006" key="4">
    <source>
        <dbReference type="Google" id="ProtNLM"/>
    </source>
</evidence>
<dbReference type="InterPro" id="IPR009003">
    <property type="entry name" value="Peptidase_S1_PA"/>
</dbReference>
<evidence type="ECO:0000313" key="3">
    <source>
        <dbReference type="Proteomes" id="UP001141434"/>
    </source>
</evidence>
<evidence type="ECO:0000313" key="2">
    <source>
        <dbReference type="EMBL" id="KAJ5092005.1"/>
    </source>
</evidence>
<accession>A0A9W9F214</accession>
<proteinExistence type="predicted"/>
<dbReference type="RefSeq" id="XP_056510202.1">
    <property type="nucleotide sequence ID" value="XM_056657402.1"/>
</dbReference>
<sequence length="562" mass="63313">MSSSSWSIFSRANAHALSFYSSSPETSVLKSDYSVDDFGFLQSSHRAGGPALTSLPASSRPSPLFWRAYHIAYKDIFETGRQAKIDPKEGPIPTVMRGGRTVHTGVKQRSRYSKYWHMNVRRSPSTSSTSSSLCPAAATPSPERTQFSLNGPESVTPFSKSRFTRVDCTRVLALWGRHHADQQSVTVIISIVKNSNSQFSTATRTIQGILAQFDKRDVNILFMKDEMKTFLDDDDICIPRELCTQKIKPGGSIDMYKRSAGSLTLGGLVELRFRGKRQWEPFGLTSNSGFQPVRPSDDRARRILRVEHPSAYDIRTTINKRVLLIAEAKTENRYKHLRRIAQAIGQELPNKFMTPKEERSYQTYVDDISNMEQDRAYFQQFMDINAHYLGYVFAGSSCYRAGTVHGSNIPVMLNWALIRVDSRRLEMTQDGNFENKFPMHDDIDSALNPGAEVFKSGRTSGTTSGYYSELRQIHIYRIKDPSSPGGSRTIPTWVHAICKKGRQPFSALGDSGAFVFDRHGNVIGLHFSGSEGKEISYMISILDVFRDIREVTHAEEVQIVTY</sequence>
<name>A0A9W9F214_9EURO</name>
<feature type="region of interest" description="Disordered" evidence="1">
    <location>
        <begin position="121"/>
        <end position="151"/>
    </location>
</feature>
<keyword evidence="3" id="KW-1185">Reference proteome</keyword>
<dbReference type="SUPFAM" id="SSF50494">
    <property type="entry name" value="Trypsin-like serine proteases"/>
    <property type="match status" value="1"/>
</dbReference>
<evidence type="ECO:0000256" key="1">
    <source>
        <dbReference type="SAM" id="MobiDB-lite"/>
    </source>
</evidence>
<organism evidence="2 3">
    <name type="scientific">Penicillium alfredii</name>
    <dbReference type="NCBI Taxonomy" id="1506179"/>
    <lineage>
        <taxon>Eukaryota</taxon>
        <taxon>Fungi</taxon>
        <taxon>Dikarya</taxon>
        <taxon>Ascomycota</taxon>
        <taxon>Pezizomycotina</taxon>
        <taxon>Eurotiomycetes</taxon>
        <taxon>Eurotiomycetidae</taxon>
        <taxon>Eurotiales</taxon>
        <taxon>Aspergillaceae</taxon>
        <taxon>Penicillium</taxon>
    </lineage>
</organism>
<reference evidence="2" key="1">
    <citation type="submission" date="2022-11" db="EMBL/GenBank/DDBJ databases">
        <authorList>
            <person name="Petersen C."/>
        </authorList>
    </citation>
    <scope>NUCLEOTIDE SEQUENCE</scope>
    <source>
        <strain evidence="2">IBT 34128</strain>
    </source>
</reference>
<dbReference type="EMBL" id="JAPMSZ010000009">
    <property type="protein sequence ID" value="KAJ5092005.1"/>
    <property type="molecule type" value="Genomic_DNA"/>
</dbReference>
<dbReference type="Proteomes" id="UP001141434">
    <property type="component" value="Unassembled WGS sequence"/>
</dbReference>
<reference evidence="2" key="2">
    <citation type="journal article" date="2023" name="IMA Fungus">
        <title>Comparative genomic study of the Penicillium genus elucidates a diverse pangenome and 15 lateral gene transfer events.</title>
        <authorList>
            <person name="Petersen C."/>
            <person name="Sorensen T."/>
            <person name="Nielsen M.R."/>
            <person name="Sondergaard T.E."/>
            <person name="Sorensen J.L."/>
            <person name="Fitzpatrick D.A."/>
            <person name="Frisvad J.C."/>
            <person name="Nielsen K.L."/>
        </authorList>
    </citation>
    <scope>NUCLEOTIDE SEQUENCE</scope>
    <source>
        <strain evidence="2">IBT 34128</strain>
    </source>
</reference>
<comment type="caution">
    <text evidence="2">The sequence shown here is derived from an EMBL/GenBank/DDBJ whole genome shotgun (WGS) entry which is preliminary data.</text>
</comment>
<dbReference type="AlphaFoldDB" id="A0A9W9F214"/>
<dbReference type="OrthoDB" id="4369628at2759"/>
<protein>
    <recommendedName>
        <fullName evidence="4">Serine protease</fullName>
    </recommendedName>
</protein>